<evidence type="ECO:0000256" key="7">
    <source>
        <dbReference type="ARBA" id="ARBA00023034"/>
    </source>
</evidence>
<evidence type="ECO:0000256" key="6">
    <source>
        <dbReference type="ARBA" id="ARBA00022989"/>
    </source>
</evidence>
<dbReference type="InterPro" id="IPR027417">
    <property type="entry name" value="P-loop_NTPase"/>
</dbReference>
<keyword evidence="6" id="KW-1133">Transmembrane helix</keyword>
<dbReference type="EMBL" id="JAWDGP010001927">
    <property type="protein sequence ID" value="KAK3786916.1"/>
    <property type="molecule type" value="Genomic_DNA"/>
</dbReference>
<keyword evidence="11" id="KW-1185">Reference proteome</keyword>
<evidence type="ECO:0000313" key="11">
    <source>
        <dbReference type="Proteomes" id="UP001283361"/>
    </source>
</evidence>
<keyword evidence="4" id="KW-0812">Transmembrane</keyword>
<keyword evidence="5" id="KW-0735">Signal-anchor</keyword>
<dbReference type="PANTHER" id="PTHR14647">
    <property type="entry name" value="GALACTOSE-3-O-SULFOTRANSFERASE"/>
    <property type="match status" value="1"/>
</dbReference>
<keyword evidence="7" id="KW-0333">Golgi apparatus</keyword>
<evidence type="ECO:0000256" key="9">
    <source>
        <dbReference type="ARBA" id="ARBA00023180"/>
    </source>
</evidence>
<evidence type="ECO:0000313" key="10">
    <source>
        <dbReference type="EMBL" id="KAK3786916.1"/>
    </source>
</evidence>
<evidence type="ECO:0000256" key="2">
    <source>
        <dbReference type="ARBA" id="ARBA00008124"/>
    </source>
</evidence>
<organism evidence="10 11">
    <name type="scientific">Elysia crispata</name>
    <name type="common">lettuce slug</name>
    <dbReference type="NCBI Taxonomy" id="231223"/>
    <lineage>
        <taxon>Eukaryota</taxon>
        <taxon>Metazoa</taxon>
        <taxon>Spiralia</taxon>
        <taxon>Lophotrochozoa</taxon>
        <taxon>Mollusca</taxon>
        <taxon>Gastropoda</taxon>
        <taxon>Heterobranchia</taxon>
        <taxon>Euthyneura</taxon>
        <taxon>Panpulmonata</taxon>
        <taxon>Sacoglossa</taxon>
        <taxon>Placobranchoidea</taxon>
        <taxon>Plakobranchidae</taxon>
        <taxon>Elysia</taxon>
    </lineage>
</organism>
<evidence type="ECO:0000256" key="8">
    <source>
        <dbReference type="ARBA" id="ARBA00023136"/>
    </source>
</evidence>
<reference evidence="10" key="1">
    <citation type="journal article" date="2023" name="G3 (Bethesda)">
        <title>A reference genome for the long-term kleptoplast-retaining sea slug Elysia crispata morphotype clarki.</title>
        <authorList>
            <person name="Eastman K.E."/>
            <person name="Pendleton A.L."/>
            <person name="Shaikh M.A."/>
            <person name="Suttiyut T."/>
            <person name="Ogas R."/>
            <person name="Tomko P."/>
            <person name="Gavelis G."/>
            <person name="Widhalm J.R."/>
            <person name="Wisecaver J.H."/>
        </authorList>
    </citation>
    <scope>NUCLEOTIDE SEQUENCE</scope>
    <source>
        <strain evidence="10">ECLA1</strain>
    </source>
</reference>
<dbReference type="Proteomes" id="UP001283361">
    <property type="component" value="Unassembled WGS sequence"/>
</dbReference>
<keyword evidence="9" id="KW-0325">Glycoprotein</keyword>
<evidence type="ECO:0000256" key="4">
    <source>
        <dbReference type="ARBA" id="ARBA00022692"/>
    </source>
</evidence>
<dbReference type="PANTHER" id="PTHR14647:SF87">
    <property type="entry name" value="PUTATIVE-RELATED"/>
    <property type="match status" value="1"/>
</dbReference>
<protein>
    <submittedName>
        <fullName evidence="10">Uncharacterized protein</fullName>
    </submittedName>
</protein>
<gene>
    <name evidence="10" type="ORF">RRG08_037381</name>
</gene>
<dbReference type="Gene3D" id="3.40.50.300">
    <property type="entry name" value="P-loop containing nucleotide triphosphate hydrolases"/>
    <property type="match status" value="1"/>
</dbReference>
<sequence>MRKSFLTFLKISLFIACLAAGAFIYFCVSDHSIRRSPIYVDEIPAGREQRQVIFIKVHKAASSTVQNILLRFSLARDLNILLPLDPRDHLNDFGSEINPNKIIPHPTGGLFDILCDHIIFNENTIAPYFPDFAVRVAIVRDPLQQMLSALAYFTHVFKRPDLMSGLERFKQAPLEGFLNHPGYFYNPSQGVAGSYINNRMSVDLGFDLKNFEESKKNMTKIRGFLANLEKQFDLILLANYFDESMVLLRRFLNWTIKDVMYLELNTANGNREGFEKSDLNQRPSFNSTTVLAFRKWAAIDYALYDHFLTIFLNKIQKEKFLQEEVSAFREARDLVAKFCAKVNESYDVGNDFVSIEKTEWTEAFTVSEYECQLMSMHELDLKIWRQGHRQRTFDIFKLYLYYFGAEILEL</sequence>
<proteinExistence type="inferred from homology"/>
<dbReference type="GO" id="GO:0001733">
    <property type="term" value="F:galactosylceramide sulfotransferase activity"/>
    <property type="evidence" value="ECO:0007669"/>
    <property type="project" value="InterPro"/>
</dbReference>
<dbReference type="GO" id="GO:0009247">
    <property type="term" value="P:glycolipid biosynthetic process"/>
    <property type="evidence" value="ECO:0007669"/>
    <property type="project" value="InterPro"/>
</dbReference>
<name>A0AAE1DXQ0_9GAST</name>
<dbReference type="AlphaFoldDB" id="A0AAE1DXQ0"/>
<dbReference type="InterPro" id="IPR009729">
    <property type="entry name" value="Gal-3-0_sulfotransfrase"/>
</dbReference>
<evidence type="ECO:0000256" key="3">
    <source>
        <dbReference type="ARBA" id="ARBA00022679"/>
    </source>
</evidence>
<comment type="subcellular location">
    <subcellularLocation>
        <location evidence="1">Golgi apparatus membrane</location>
        <topology evidence="1">Single-pass type II membrane protein</topology>
    </subcellularLocation>
</comment>
<dbReference type="Pfam" id="PF06990">
    <property type="entry name" value="Gal-3-0_sulfotr"/>
    <property type="match status" value="1"/>
</dbReference>
<evidence type="ECO:0000256" key="5">
    <source>
        <dbReference type="ARBA" id="ARBA00022968"/>
    </source>
</evidence>
<dbReference type="GO" id="GO:0000139">
    <property type="term" value="C:Golgi membrane"/>
    <property type="evidence" value="ECO:0007669"/>
    <property type="project" value="UniProtKB-SubCell"/>
</dbReference>
<keyword evidence="8" id="KW-0472">Membrane</keyword>
<comment type="caution">
    <text evidence="10">The sequence shown here is derived from an EMBL/GenBank/DDBJ whole genome shotgun (WGS) entry which is preliminary data.</text>
</comment>
<accession>A0AAE1DXQ0</accession>
<evidence type="ECO:0000256" key="1">
    <source>
        <dbReference type="ARBA" id="ARBA00004323"/>
    </source>
</evidence>
<keyword evidence="3" id="KW-0808">Transferase</keyword>
<comment type="similarity">
    <text evidence="2">Belongs to the galactose-3-O-sulfotransferase family.</text>
</comment>